<evidence type="ECO:0000313" key="2">
    <source>
        <dbReference type="Proteomes" id="UP000031443"/>
    </source>
</evidence>
<dbReference type="AlphaFoldDB" id="M7BCT9"/>
<keyword evidence="2" id="KW-1185">Reference proteome</keyword>
<dbReference type="Proteomes" id="UP000031443">
    <property type="component" value="Unassembled WGS sequence"/>
</dbReference>
<dbReference type="EMBL" id="KB584660">
    <property type="protein sequence ID" value="EMP26047.1"/>
    <property type="molecule type" value="Genomic_DNA"/>
</dbReference>
<reference evidence="2" key="1">
    <citation type="journal article" date="2013" name="Nat. Genet.">
        <title>The draft genomes of soft-shell turtle and green sea turtle yield insights into the development and evolution of the turtle-specific body plan.</title>
        <authorList>
            <person name="Wang Z."/>
            <person name="Pascual-Anaya J."/>
            <person name="Zadissa A."/>
            <person name="Li W."/>
            <person name="Niimura Y."/>
            <person name="Huang Z."/>
            <person name="Li C."/>
            <person name="White S."/>
            <person name="Xiong Z."/>
            <person name="Fang D."/>
            <person name="Wang B."/>
            <person name="Ming Y."/>
            <person name="Chen Y."/>
            <person name="Zheng Y."/>
            <person name="Kuraku S."/>
            <person name="Pignatelli M."/>
            <person name="Herrero J."/>
            <person name="Beal K."/>
            <person name="Nozawa M."/>
            <person name="Li Q."/>
            <person name="Wang J."/>
            <person name="Zhang H."/>
            <person name="Yu L."/>
            <person name="Shigenobu S."/>
            <person name="Wang J."/>
            <person name="Liu J."/>
            <person name="Flicek P."/>
            <person name="Searle S."/>
            <person name="Wang J."/>
            <person name="Kuratani S."/>
            <person name="Yin Y."/>
            <person name="Aken B."/>
            <person name="Zhang G."/>
            <person name="Irie N."/>
        </authorList>
    </citation>
    <scope>NUCLEOTIDE SEQUENCE [LARGE SCALE GENOMIC DNA]</scope>
</reference>
<evidence type="ECO:0000313" key="1">
    <source>
        <dbReference type="EMBL" id="EMP26047.1"/>
    </source>
</evidence>
<proteinExistence type="predicted"/>
<organism evidence="1 2">
    <name type="scientific">Chelonia mydas</name>
    <name type="common">Green sea-turtle</name>
    <name type="synonym">Chelonia agassizi</name>
    <dbReference type="NCBI Taxonomy" id="8469"/>
    <lineage>
        <taxon>Eukaryota</taxon>
        <taxon>Metazoa</taxon>
        <taxon>Chordata</taxon>
        <taxon>Craniata</taxon>
        <taxon>Vertebrata</taxon>
        <taxon>Euteleostomi</taxon>
        <taxon>Archelosauria</taxon>
        <taxon>Testudinata</taxon>
        <taxon>Testudines</taxon>
        <taxon>Cryptodira</taxon>
        <taxon>Durocryptodira</taxon>
        <taxon>Americhelydia</taxon>
        <taxon>Chelonioidea</taxon>
        <taxon>Cheloniidae</taxon>
        <taxon>Chelonia</taxon>
    </lineage>
</organism>
<accession>M7BCT9</accession>
<gene>
    <name evidence="1" type="ORF">UY3_16873</name>
</gene>
<sequence length="167" mass="19386">MEPAQVRIKLAAWQYPAVLWGVLPVIQLLFEISRDWHSLQQYSLELGIPGKLRYKGIFLGVDIYLSILWFGSSRCTKKHATAIFEILIHVFFRIYCQNLLFTLVSCTAWSTLPMLTSNRTGLMADPIKENSTRKDRRVLRRGHVYTRHLTAAQRYRCSRAAVRSLED</sequence>
<protein>
    <submittedName>
        <fullName evidence="1">Uncharacterized protein</fullName>
    </submittedName>
</protein>
<name>M7BCT9_CHEMY</name>